<keyword evidence="2" id="KW-1185">Reference proteome</keyword>
<dbReference type="AlphaFoldDB" id="A0AA38S1R7"/>
<dbReference type="Proteomes" id="UP001174691">
    <property type="component" value="Unassembled WGS sequence"/>
</dbReference>
<protein>
    <submittedName>
        <fullName evidence="1">Alpha/beta-hydrolase</fullName>
    </submittedName>
</protein>
<proteinExistence type="predicted"/>
<evidence type="ECO:0000313" key="1">
    <source>
        <dbReference type="EMBL" id="KAJ9154695.1"/>
    </source>
</evidence>
<dbReference type="PANTHER" id="PTHR47381:SF3">
    <property type="entry name" value="ALPHA_BETA-HYDROLASES SUPERFAMILY PROTEIN"/>
    <property type="match status" value="1"/>
</dbReference>
<dbReference type="PANTHER" id="PTHR47381">
    <property type="entry name" value="ALPHA/BETA-HYDROLASES SUPERFAMILY PROTEIN"/>
    <property type="match status" value="1"/>
</dbReference>
<gene>
    <name evidence="1" type="ORF">NKR19_g4471</name>
</gene>
<evidence type="ECO:0000313" key="2">
    <source>
        <dbReference type="Proteomes" id="UP001174691"/>
    </source>
</evidence>
<accession>A0AA38S1R7</accession>
<dbReference type="InterPro" id="IPR029058">
    <property type="entry name" value="AB_hydrolase_fold"/>
</dbReference>
<dbReference type="EMBL" id="JANBVN010000056">
    <property type="protein sequence ID" value="KAJ9154695.1"/>
    <property type="molecule type" value="Genomic_DNA"/>
</dbReference>
<reference evidence="1" key="1">
    <citation type="submission" date="2022-07" db="EMBL/GenBank/DDBJ databases">
        <title>Fungi with potential for degradation of polypropylene.</title>
        <authorList>
            <person name="Gostincar C."/>
        </authorList>
    </citation>
    <scope>NUCLEOTIDE SEQUENCE</scope>
    <source>
        <strain evidence="1">EXF-13287</strain>
    </source>
</reference>
<dbReference type="SUPFAM" id="SSF53474">
    <property type="entry name" value="alpha/beta-Hydrolases"/>
    <property type="match status" value="1"/>
</dbReference>
<sequence>MPPANPLDPIPSPLPQVSLTTLPVTGLLVDIYGLSELPPTATSVSCLWLHHPRSRRKEDMASFARHAVSSFKNSSSSSDQGLIALAFDQRNHGSRLVDERANGAWREGNGTHAQDMFGCIAGTVGDQVGLIDAVGGYLFCEPGDKRRIERHLVLGVSLGGHSVWQTMFLDPRVVAGVVVIGCPDFEYLMRDRARLSKLATYSTEDDGASFTGSRDFPPALVEACKKLDPKALLFGTAAVPPAGATFGDEQKRLRGVLDERVRGKKFLVCSGGDDKLVPYRCSQPFVDWFKDAAQTWYADGEVYVEDNVYAGIGHSFSSEMVKDAIRFIIDVVRGGQTTEGRGSEGDHKTSKI</sequence>
<organism evidence="1 2">
    <name type="scientific">Coniochaeta hoffmannii</name>
    <dbReference type="NCBI Taxonomy" id="91930"/>
    <lineage>
        <taxon>Eukaryota</taxon>
        <taxon>Fungi</taxon>
        <taxon>Dikarya</taxon>
        <taxon>Ascomycota</taxon>
        <taxon>Pezizomycotina</taxon>
        <taxon>Sordariomycetes</taxon>
        <taxon>Sordariomycetidae</taxon>
        <taxon>Coniochaetales</taxon>
        <taxon>Coniochaetaceae</taxon>
        <taxon>Coniochaeta</taxon>
    </lineage>
</organism>
<dbReference type="Gene3D" id="3.40.50.1820">
    <property type="entry name" value="alpha/beta hydrolase"/>
    <property type="match status" value="1"/>
</dbReference>
<name>A0AA38S1R7_9PEZI</name>
<comment type="caution">
    <text evidence="1">The sequence shown here is derived from an EMBL/GenBank/DDBJ whole genome shotgun (WGS) entry which is preliminary data.</text>
</comment>